<dbReference type="PANTHER" id="PTHR21496:SF23">
    <property type="entry name" value="3-PHENYLPROPIONATE_CINNAMIC ACID DIOXYGENASE FERREDOXIN SUBUNIT"/>
    <property type="match status" value="1"/>
</dbReference>
<dbReference type="KEGG" id="mff:MFFC18_29650"/>
<dbReference type="GO" id="GO:0051537">
    <property type="term" value="F:2 iron, 2 sulfur cluster binding"/>
    <property type="evidence" value="ECO:0007669"/>
    <property type="project" value="UniProtKB-KW"/>
</dbReference>
<evidence type="ECO:0000256" key="4">
    <source>
        <dbReference type="ARBA" id="ARBA00023014"/>
    </source>
</evidence>
<gene>
    <name evidence="6" type="primary">ndoA</name>
    <name evidence="6" type="ORF">MFFC18_29650</name>
</gene>
<proteinExistence type="predicted"/>
<dbReference type="RefSeq" id="WP_075086003.1">
    <property type="nucleotide sequence ID" value="NZ_CP042912.1"/>
</dbReference>
<dbReference type="Pfam" id="PF00355">
    <property type="entry name" value="Rieske"/>
    <property type="match status" value="1"/>
</dbReference>
<keyword evidence="2" id="KW-0479">Metal-binding</keyword>
<reference evidence="6 7" key="1">
    <citation type="submission" date="2019-08" db="EMBL/GenBank/DDBJ databases">
        <title>Deep-cultivation of Planctomycetes and their phenomic and genomic characterization uncovers novel biology.</title>
        <authorList>
            <person name="Wiegand S."/>
            <person name="Jogler M."/>
            <person name="Boedeker C."/>
            <person name="Pinto D."/>
            <person name="Vollmers J."/>
            <person name="Rivas-Marin E."/>
            <person name="Kohn T."/>
            <person name="Peeters S.H."/>
            <person name="Heuer A."/>
            <person name="Rast P."/>
            <person name="Oberbeckmann S."/>
            <person name="Bunk B."/>
            <person name="Jeske O."/>
            <person name="Meyerdierks A."/>
            <person name="Storesund J.E."/>
            <person name="Kallscheuer N."/>
            <person name="Luecker S."/>
            <person name="Lage O.M."/>
            <person name="Pohl T."/>
            <person name="Merkel B.J."/>
            <person name="Hornburger P."/>
            <person name="Mueller R.-W."/>
            <person name="Bruemmer F."/>
            <person name="Labrenz M."/>
            <person name="Spormann A.M."/>
            <person name="Op den Camp H."/>
            <person name="Overmann J."/>
            <person name="Amann R."/>
            <person name="Jetten M.S.M."/>
            <person name="Mascher T."/>
            <person name="Medema M.H."/>
            <person name="Devos D.P."/>
            <person name="Kaster A.-K."/>
            <person name="Ovreas L."/>
            <person name="Rohde M."/>
            <person name="Galperin M.Y."/>
            <person name="Jogler C."/>
        </authorList>
    </citation>
    <scope>NUCLEOTIDE SEQUENCE [LARGE SCALE GENOMIC DNA]</scope>
    <source>
        <strain evidence="6 7">FC18</strain>
    </source>
</reference>
<dbReference type="GO" id="GO:0051213">
    <property type="term" value="F:dioxygenase activity"/>
    <property type="evidence" value="ECO:0007669"/>
    <property type="project" value="UniProtKB-KW"/>
</dbReference>
<dbReference type="Proteomes" id="UP000322214">
    <property type="component" value="Chromosome"/>
</dbReference>
<dbReference type="PANTHER" id="PTHR21496">
    <property type="entry name" value="FERREDOXIN-RELATED"/>
    <property type="match status" value="1"/>
</dbReference>
<dbReference type="PROSITE" id="PS51296">
    <property type="entry name" value="RIESKE"/>
    <property type="match status" value="1"/>
</dbReference>
<evidence type="ECO:0000259" key="5">
    <source>
        <dbReference type="PROSITE" id="PS51296"/>
    </source>
</evidence>
<sequence length="105" mass="11285">MSEFIKAATRSELSSGDKLLVEVDDQLVILFQVGDDYFCLDDVCTHDGGTLSDGEFEGFAIACPRHGAKFDVRCGKALCMPATQNTGSHEVKVDGDDILVKLADA</sequence>
<evidence type="ECO:0000313" key="7">
    <source>
        <dbReference type="Proteomes" id="UP000322214"/>
    </source>
</evidence>
<keyword evidence="7" id="KW-1185">Reference proteome</keyword>
<dbReference type="OrthoDB" id="9795104at2"/>
<dbReference type="STRING" id="980251.GCA_001642875_03994"/>
<dbReference type="SUPFAM" id="SSF50022">
    <property type="entry name" value="ISP domain"/>
    <property type="match status" value="1"/>
</dbReference>
<name>A0A5B9PKY1_9BACT</name>
<organism evidence="6 7">
    <name type="scientific">Mariniblastus fucicola</name>
    <dbReference type="NCBI Taxonomy" id="980251"/>
    <lineage>
        <taxon>Bacteria</taxon>
        <taxon>Pseudomonadati</taxon>
        <taxon>Planctomycetota</taxon>
        <taxon>Planctomycetia</taxon>
        <taxon>Pirellulales</taxon>
        <taxon>Pirellulaceae</taxon>
        <taxon>Mariniblastus</taxon>
    </lineage>
</organism>
<feature type="domain" description="Rieske" evidence="5">
    <location>
        <begin position="5"/>
        <end position="100"/>
    </location>
</feature>
<evidence type="ECO:0000256" key="2">
    <source>
        <dbReference type="ARBA" id="ARBA00022723"/>
    </source>
</evidence>
<dbReference type="EMBL" id="CP042912">
    <property type="protein sequence ID" value="QEG23073.1"/>
    <property type="molecule type" value="Genomic_DNA"/>
</dbReference>
<keyword evidence="1" id="KW-0001">2Fe-2S</keyword>
<accession>A0A5B9PKY1</accession>
<dbReference type="GO" id="GO:0046872">
    <property type="term" value="F:metal ion binding"/>
    <property type="evidence" value="ECO:0007669"/>
    <property type="project" value="UniProtKB-KW"/>
</dbReference>
<evidence type="ECO:0000256" key="1">
    <source>
        <dbReference type="ARBA" id="ARBA00022714"/>
    </source>
</evidence>
<dbReference type="Gene3D" id="2.102.10.10">
    <property type="entry name" value="Rieske [2Fe-2S] iron-sulphur domain"/>
    <property type="match status" value="1"/>
</dbReference>
<keyword evidence="6" id="KW-0223">Dioxygenase</keyword>
<keyword evidence="6" id="KW-0560">Oxidoreductase</keyword>
<evidence type="ECO:0000313" key="6">
    <source>
        <dbReference type="EMBL" id="QEG23073.1"/>
    </source>
</evidence>
<protein>
    <submittedName>
        <fullName evidence="6">Naphthalene 1,2-dioxygenase system ferredoxin subunit</fullName>
    </submittedName>
</protein>
<dbReference type="InterPro" id="IPR017941">
    <property type="entry name" value="Rieske_2Fe-2S"/>
</dbReference>
<dbReference type="InterPro" id="IPR036922">
    <property type="entry name" value="Rieske_2Fe-2S_sf"/>
</dbReference>
<evidence type="ECO:0000256" key="3">
    <source>
        <dbReference type="ARBA" id="ARBA00023004"/>
    </source>
</evidence>
<keyword evidence="3" id="KW-0408">Iron</keyword>
<dbReference type="CDD" id="cd03528">
    <property type="entry name" value="Rieske_RO_ferredoxin"/>
    <property type="match status" value="1"/>
</dbReference>
<keyword evidence="4" id="KW-0411">Iron-sulfur</keyword>
<dbReference type="AlphaFoldDB" id="A0A5B9PKY1"/>